<sequence>MASPPLTPTKKSSEDNSSILQLKQYLKTPSTSLQPEAQKQWIPTTPAPSPSTQAHKHSRVDHQLPTLKNEPEITCASRLATLLSALDFAVDRLKAHDPESSKIKTIESLLPAIKSQK</sequence>
<evidence type="ECO:0000313" key="2">
    <source>
        <dbReference type="EMBL" id="ORY42896.1"/>
    </source>
</evidence>
<dbReference type="Proteomes" id="UP000193642">
    <property type="component" value="Unassembled WGS sequence"/>
</dbReference>
<gene>
    <name evidence="2" type="ORF">BCR33DRAFT_718116</name>
    <name evidence="3" type="ORF">BCR33DRAFT_718122</name>
</gene>
<reference evidence="3 4" key="1">
    <citation type="submission" date="2016-07" db="EMBL/GenBank/DDBJ databases">
        <title>Pervasive Adenine N6-methylation of Active Genes in Fungi.</title>
        <authorList>
            <consortium name="DOE Joint Genome Institute"/>
            <person name="Mondo S.J."/>
            <person name="Dannebaum R.O."/>
            <person name="Kuo R.C."/>
            <person name="Labutti K."/>
            <person name="Haridas S."/>
            <person name="Kuo A."/>
            <person name="Salamov A."/>
            <person name="Ahrendt S.R."/>
            <person name="Lipzen A."/>
            <person name="Sullivan W."/>
            <person name="Andreopoulos W.B."/>
            <person name="Clum A."/>
            <person name="Lindquist E."/>
            <person name="Daum C."/>
            <person name="Ramamoorthy G.K."/>
            <person name="Gryganskyi A."/>
            <person name="Culley D."/>
            <person name="Magnuson J.K."/>
            <person name="James T.Y."/>
            <person name="O'Malley M.A."/>
            <person name="Stajich J.E."/>
            <person name="Spatafora J.W."/>
            <person name="Visel A."/>
            <person name="Grigoriev I.V."/>
        </authorList>
    </citation>
    <scope>NUCLEOTIDE SEQUENCE [LARGE SCALE GENOMIC DNA]</scope>
    <source>
        <strain evidence="3 4">JEL800</strain>
    </source>
</reference>
<name>A0A1Y2C7M9_9FUNG</name>
<feature type="compositionally biased region" description="Polar residues" evidence="1">
    <location>
        <begin position="28"/>
        <end position="37"/>
    </location>
</feature>
<protein>
    <submittedName>
        <fullName evidence="3">Uncharacterized protein</fullName>
    </submittedName>
</protein>
<accession>A0A1Y2C7M9</accession>
<evidence type="ECO:0000313" key="4">
    <source>
        <dbReference type="Proteomes" id="UP000193642"/>
    </source>
</evidence>
<keyword evidence="4" id="KW-1185">Reference proteome</keyword>
<comment type="caution">
    <text evidence="3">The sequence shown here is derived from an EMBL/GenBank/DDBJ whole genome shotgun (WGS) entry which is preliminary data.</text>
</comment>
<evidence type="ECO:0000256" key="1">
    <source>
        <dbReference type="SAM" id="MobiDB-lite"/>
    </source>
</evidence>
<feature type="region of interest" description="Disordered" evidence="1">
    <location>
        <begin position="28"/>
        <end position="66"/>
    </location>
</feature>
<evidence type="ECO:0000313" key="3">
    <source>
        <dbReference type="EMBL" id="ORY42907.1"/>
    </source>
</evidence>
<proteinExistence type="predicted"/>
<organism evidence="3 4">
    <name type="scientific">Rhizoclosmatium globosum</name>
    <dbReference type="NCBI Taxonomy" id="329046"/>
    <lineage>
        <taxon>Eukaryota</taxon>
        <taxon>Fungi</taxon>
        <taxon>Fungi incertae sedis</taxon>
        <taxon>Chytridiomycota</taxon>
        <taxon>Chytridiomycota incertae sedis</taxon>
        <taxon>Chytridiomycetes</taxon>
        <taxon>Chytridiales</taxon>
        <taxon>Chytriomycetaceae</taxon>
        <taxon>Rhizoclosmatium</taxon>
    </lineage>
</organism>
<dbReference type="AlphaFoldDB" id="A0A1Y2C7M9"/>
<dbReference type="EMBL" id="MCGO01000027">
    <property type="protein sequence ID" value="ORY42907.1"/>
    <property type="molecule type" value="Genomic_DNA"/>
</dbReference>
<dbReference type="EMBL" id="MCGO01000027">
    <property type="protein sequence ID" value="ORY42896.1"/>
    <property type="molecule type" value="Genomic_DNA"/>
</dbReference>